<keyword evidence="1" id="KW-1133">Transmembrane helix</keyword>
<evidence type="ECO:0000313" key="3">
    <source>
        <dbReference type="Proteomes" id="UP000283063"/>
    </source>
</evidence>
<reference evidence="2 3" key="1">
    <citation type="submission" date="2018-10" db="EMBL/GenBank/DDBJ databases">
        <title>Parasedimentitalea marina sp. nov., a psychrophilic bacterium isolated from deep seawater of the New Britain Trench.</title>
        <authorList>
            <person name="Cao J."/>
        </authorList>
    </citation>
    <scope>NUCLEOTIDE SEQUENCE [LARGE SCALE GENOMIC DNA]</scope>
    <source>
        <strain evidence="2 3">W43</strain>
    </source>
</reference>
<dbReference type="KEGG" id="sedi:EBB79_03990"/>
<protein>
    <submittedName>
        <fullName evidence="2">Uncharacterized protein</fullName>
    </submittedName>
</protein>
<dbReference type="RefSeq" id="WP_127747682.1">
    <property type="nucleotide sequence ID" value="NZ_CP033219.1"/>
</dbReference>
<dbReference type="Proteomes" id="UP000283063">
    <property type="component" value="Chromosome"/>
</dbReference>
<name>A0A3T0MZE5_9RHOB</name>
<feature type="transmembrane region" description="Helical" evidence="1">
    <location>
        <begin position="16"/>
        <end position="35"/>
    </location>
</feature>
<keyword evidence="1" id="KW-0812">Transmembrane</keyword>
<organism evidence="2 3">
    <name type="scientific">Parasedimentitalea marina</name>
    <dbReference type="NCBI Taxonomy" id="2483033"/>
    <lineage>
        <taxon>Bacteria</taxon>
        <taxon>Pseudomonadati</taxon>
        <taxon>Pseudomonadota</taxon>
        <taxon>Alphaproteobacteria</taxon>
        <taxon>Rhodobacterales</taxon>
        <taxon>Paracoccaceae</taxon>
        <taxon>Parasedimentitalea</taxon>
    </lineage>
</organism>
<proteinExistence type="predicted"/>
<sequence>MRKSNLAEWTLAHRRLVVTLLVLVFAVLIGIRILVFPTLDLNNEIDWPAMGTSSLDALIATIVVSFVVAVTLWWTKPPLDRIPPGFEIPPTSISNTLEAEATLTNEWEYLGHTGRYVRNRIFPIVQKHSHQNNRRVNVRMMVLDPRNDALCGQYAKYRNRSRSSEMFKEDWTMQKVQEELIATVARTVLLNAVENHVHCELRFRNFLSQFRFDVSSDQVMVTQEDPQEPAFSYPRGSRFFEYYKRENQLIWDQSPSFDIHSITPEPDQMENGMAAMLSEFLGRDTADKTVERALELLAADRSPYA</sequence>
<accession>A0A3T0MZE5</accession>
<dbReference type="EMBL" id="CP033219">
    <property type="protein sequence ID" value="AZV77134.1"/>
    <property type="molecule type" value="Genomic_DNA"/>
</dbReference>
<dbReference type="AlphaFoldDB" id="A0A3T0MZE5"/>
<evidence type="ECO:0000256" key="1">
    <source>
        <dbReference type="SAM" id="Phobius"/>
    </source>
</evidence>
<evidence type="ECO:0000313" key="2">
    <source>
        <dbReference type="EMBL" id="AZV77134.1"/>
    </source>
</evidence>
<keyword evidence="1" id="KW-0472">Membrane</keyword>
<feature type="transmembrane region" description="Helical" evidence="1">
    <location>
        <begin position="55"/>
        <end position="74"/>
    </location>
</feature>
<dbReference type="OrthoDB" id="8479742at2"/>
<gene>
    <name evidence="2" type="ORF">EBB79_03990</name>
</gene>
<keyword evidence="3" id="KW-1185">Reference proteome</keyword>